<reference evidence="1" key="1">
    <citation type="submission" date="2022-08" db="EMBL/GenBank/DDBJ databases">
        <authorList>
            <person name="Kallberg Y."/>
            <person name="Tangrot J."/>
            <person name="Rosling A."/>
        </authorList>
    </citation>
    <scope>NUCLEOTIDE SEQUENCE</scope>
    <source>
        <strain evidence="1">Wild A</strain>
    </source>
</reference>
<gene>
    <name evidence="1" type="ORF">FWILDA_LOCUS18552</name>
</gene>
<dbReference type="OrthoDB" id="7680611at2759"/>
<evidence type="ECO:0000313" key="2">
    <source>
        <dbReference type="Proteomes" id="UP001153678"/>
    </source>
</evidence>
<dbReference type="AlphaFoldDB" id="A0A9W4TAU5"/>
<feature type="non-terminal residue" evidence="1">
    <location>
        <position position="1"/>
    </location>
</feature>
<sequence>YKFTLAEIKDWLNKQAIHQLNFKTLQMIVHLSSFRPIQSRNHQLGRIY</sequence>
<accession>A0A9W4TAU5</accession>
<dbReference type="Proteomes" id="UP001153678">
    <property type="component" value="Unassembled WGS sequence"/>
</dbReference>
<comment type="caution">
    <text evidence="1">The sequence shown here is derived from an EMBL/GenBank/DDBJ whole genome shotgun (WGS) entry which is preliminary data.</text>
</comment>
<dbReference type="EMBL" id="CAMKVN010018558">
    <property type="protein sequence ID" value="CAI2198397.1"/>
    <property type="molecule type" value="Genomic_DNA"/>
</dbReference>
<evidence type="ECO:0000313" key="1">
    <source>
        <dbReference type="EMBL" id="CAI2198397.1"/>
    </source>
</evidence>
<keyword evidence="2" id="KW-1185">Reference proteome</keyword>
<proteinExistence type="predicted"/>
<organism evidence="1 2">
    <name type="scientific">Funneliformis geosporum</name>
    <dbReference type="NCBI Taxonomy" id="1117311"/>
    <lineage>
        <taxon>Eukaryota</taxon>
        <taxon>Fungi</taxon>
        <taxon>Fungi incertae sedis</taxon>
        <taxon>Mucoromycota</taxon>
        <taxon>Glomeromycotina</taxon>
        <taxon>Glomeromycetes</taxon>
        <taxon>Glomerales</taxon>
        <taxon>Glomeraceae</taxon>
        <taxon>Funneliformis</taxon>
    </lineage>
</organism>
<name>A0A9W4TAU5_9GLOM</name>
<protein>
    <submittedName>
        <fullName evidence="1">3399_t:CDS:1</fullName>
    </submittedName>
</protein>